<sequence length="253" mass="28123">MEHDDARDGISVPQLKPDGSNWPVFKTRLTWAVDAKGLLGHFTGEDPEPRDPLAGWAAGTAPPPSAAENPDAQADAADAAATATTQAPLTAKDKRLHERYLELLSVWRRDEAKARYLLARSVPDTVLRRMKRNGDTVRDMWAWVRGEFEDKTPLVQSNVLERFHSMRCAENGNVSKFLDKLGEMVEELSTIGVDIPDKDYMAVILKSVPPAYADYLSGMINAARLFKQDVTPDEAVQFLKQDYERKNLPSSGG</sequence>
<dbReference type="EMBL" id="KV723000">
    <property type="protein sequence ID" value="OCH83555.1"/>
    <property type="molecule type" value="Genomic_DNA"/>
</dbReference>
<reference evidence="2 3" key="1">
    <citation type="submission" date="2016-07" db="EMBL/GenBank/DDBJ databases">
        <title>Draft genome of the white-rot fungus Obba rivulosa 3A-2.</title>
        <authorList>
            <consortium name="DOE Joint Genome Institute"/>
            <person name="Miettinen O."/>
            <person name="Riley R."/>
            <person name="Acob R."/>
            <person name="Barry K."/>
            <person name="Cullen D."/>
            <person name="De Vries R."/>
            <person name="Hainaut M."/>
            <person name="Hatakka A."/>
            <person name="Henrissat B."/>
            <person name="Hilden K."/>
            <person name="Kuo R."/>
            <person name="Labutti K."/>
            <person name="Lipzen A."/>
            <person name="Makela M.R."/>
            <person name="Sandor L."/>
            <person name="Spatafora J.W."/>
            <person name="Grigoriev I.V."/>
            <person name="Hibbett D.S."/>
        </authorList>
    </citation>
    <scope>NUCLEOTIDE SEQUENCE [LARGE SCALE GENOMIC DNA]</scope>
    <source>
        <strain evidence="2 3">3A-2</strain>
    </source>
</reference>
<feature type="compositionally biased region" description="Low complexity" evidence="1">
    <location>
        <begin position="71"/>
        <end position="86"/>
    </location>
</feature>
<feature type="non-terminal residue" evidence="2">
    <location>
        <position position="253"/>
    </location>
</feature>
<dbReference type="Pfam" id="PF14223">
    <property type="entry name" value="Retrotran_gag_2"/>
    <property type="match status" value="1"/>
</dbReference>
<dbReference type="Proteomes" id="UP000250043">
    <property type="component" value="Unassembled WGS sequence"/>
</dbReference>
<organism evidence="2 3">
    <name type="scientific">Obba rivulosa</name>
    <dbReference type="NCBI Taxonomy" id="1052685"/>
    <lineage>
        <taxon>Eukaryota</taxon>
        <taxon>Fungi</taxon>
        <taxon>Dikarya</taxon>
        <taxon>Basidiomycota</taxon>
        <taxon>Agaricomycotina</taxon>
        <taxon>Agaricomycetes</taxon>
        <taxon>Polyporales</taxon>
        <taxon>Gelatoporiaceae</taxon>
        <taxon>Obba</taxon>
    </lineage>
</organism>
<name>A0A8E2AJN6_9APHY</name>
<evidence type="ECO:0000256" key="1">
    <source>
        <dbReference type="SAM" id="MobiDB-lite"/>
    </source>
</evidence>
<feature type="region of interest" description="Disordered" evidence="1">
    <location>
        <begin position="40"/>
        <end position="86"/>
    </location>
</feature>
<gene>
    <name evidence="2" type="ORF">OBBRIDRAFT_742973</name>
</gene>
<dbReference type="OrthoDB" id="2741429at2759"/>
<keyword evidence="3" id="KW-1185">Reference proteome</keyword>
<protein>
    <submittedName>
        <fullName evidence="2">Uncharacterized protein</fullName>
    </submittedName>
</protein>
<evidence type="ECO:0000313" key="2">
    <source>
        <dbReference type="EMBL" id="OCH83555.1"/>
    </source>
</evidence>
<evidence type="ECO:0000313" key="3">
    <source>
        <dbReference type="Proteomes" id="UP000250043"/>
    </source>
</evidence>
<feature type="region of interest" description="Disordered" evidence="1">
    <location>
        <begin position="1"/>
        <end position="21"/>
    </location>
</feature>
<accession>A0A8E2AJN6</accession>
<dbReference type="AlphaFoldDB" id="A0A8E2AJN6"/>
<proteinExistence type="predicted"/>